<dbReference type="OrthoDB" id="202844at2759"/>
<reference evidence="1" key="2">
    <citation type="submission" date="2021-04" db="EMBL/GenBank/DDBJ databases">
        <authorList>
            <person name="Podell S."/>
        </authorList>
    </citation>
    <scope>NUCLEOTIDE SEQUENCE</scope>
    <source>
        <strain evidence="1">Hildebrandi</strain>
    </source>
</reference>
<keyword evidence="2" id="KW-1185">Reference proteome</keyword>
<evidence type="ECO:0000313" key="1">
    <source>
        <dbReference type="EMBL" id="KAG7351420.1"/>
    </source>
</evidence>
<dbReference type="InterPro" id="IPR050587">
    <property type="entry name" value="GNT1/Glycosyltrans_8"/>
</dbReference>
<protein>
    <submittedName>
        <fullName evidence="1">Uncharacterized protein</fullName>
    </submittedName>
</protein>
<reference evidence="1" key="1">
    <citation type="journal article" date="2021" name="Sci. Rep.">
        <title>Diploid genomic architecture of Nitzschia inconspicua, an elite biomass production diatom.</title>
        <authorList>
            <person name="Oliver A."/>
            <person name="Podell S."/>
            <person name="Pinowska A."/>
            <person name="Traller J.C."/>
            <person name="Smith S.R."/>
            <person name="McClure R."/>
            <person name="Beliaev A."/>
            <person name="Bohutskyi P."/>
            <person name="Hill E.A."/>
            <person name="Rabines A."/>
            <person name="Zheng H."/>
            <person name="Allen L.Z."/>
            <person name="Kuo A."/>
            <person name="Grigoriev I.V."/>
            <person name="Allen A.E."/>
            <person name="Hazlebeck D."/>
            <person name="Allen E.E."/>
        </authorList>
    </citation>
    <scope>NUCLEOTIDE SEQUENCE</scope>
    <source>
        <strain evidence="1">Hildebrandi</strain>
    </source>
</reference>
<name>A0A9K3KYE1_9STRA</name>
<dbReference type="EMBL" id="JAGRRH010000018">
    <property type="protein sequence ID" value="KAG7351420.1"/>
    <property type="molecule type" value="Genomic_DNA"/>
</dbReference>
<sequence length="430" mass="49168">MIGTIGFPVSEHSTSQDAAIPSIHLQTEPHRKWAYAFLVGGVHSTRPGSNYMGSLYSVVAIVHKLRSLQSVADFVVMIQISASSTNSTTLTPLEEEVFDKLNVTIVYLPKPLLPELETFYSLVVQGKFYILNLVQYSRVMFMDIDIFPRCNLDYLFALSEPDSSTERQPQTNPNFTAKARLKENVVMGWKHEPSNAALFVLKPQLGSYDKVLQPVIDRKESRPWDPVLGWGHKIDADDPWAAPSGMTGTNWTWAYAFADQGLLYHWTKYVQRSVSLITPGVVENWGTSSCPTSKVVCKEATLREILEPHSCRRRVKREMSPYRDIFHFTGDRKPWWSNQTKLEEDLQRYHLPLNATNNNRSSNVQAHHDLNFRQEWYWHLKVALSEIGLCDQVLSLNVMGREESPPVGRSSSMEQMRRYIEAKKTLFAQT</sequence>
<evidence type="ECO:0000313" key="2">
    <source>
        <dbReference type="Proteomes" id="UP000693970"/>
    </source>
</evidence>
<comment type="caution">
    <text evidence="1">The sequence shown here is derived from an EMBL/GenBank/DDBJ whole genome shotgun (WGS) entry which is preliminary data.</text>
</comment>
<proteinExistence type="predicted"/>
<gene>
    <name evidence="1" type="ORF">IV203_010780</name>
</gene>
<dbReference type="AlphaFoldDB" id="A0A9K3KYE1"/>
<dbReference type="PANTHER" id="PTHR11183">
    <property type="entry name" value="GLYCOGENIN SUBFAMILY MEMBER"/>
    <property type="match status" value="1"/>
</dbReference>
<organism evidence="1 2">
    <name type="scientific">Nitzschia inconspicua</name>
    <dbReference type="NCBI Taxonomy" id="303405"/>
    <lineage>
        <taxon>Eukaryota</taxon>
        <taxon>Sar</taxon>
        <taxon>Stramenopiles</taxon>
        <taxon>Ochrophyta</taxon>
        <taxon>Bacillariophyta</taxon>
        <taxon>Bacillariophyceae</taxon>
        <taxon>Bacillariophycidae</taxon>
        <taxon>Bacillariales</taxon>
        <taxon>Bacillariaceae</taxon>
        <taxon>Nitzschia</taxon>
    </lineage>
</organism>
<dbReference type="Proteomes" id="UP000693970">
    <property type="component" value="Unassembled WGS sequence"/>
</dbReference>
<accession>A0A9K3KYE1</accession>